<gene>
    <name evidence="1" type="ORF">H1Z91_12535</name>
    <name evidence="2" type="ORF">KYX84_13920</name>
    <name evidence="3" type="ORF">RAN64_12520</name>
</gene>
<dbReference type="Proteomes" id="UP000704433">
    <property type="component" value="Unassembled WGS sequence"/>
</dbReference>
<dbReference type="Proteomes" id="UP001238215">
    <property type="component" value="Unassembled WGS sequence"/>
</dbReference>
<evidence type="ECO:0000313" key="1">
    <source>
        <dbReference type="EMBL" id="MBA4547147.1"/>
    </source>
</evidence>
<dbReference type="InterPro" id="IPR018580">
    <property type="entry name" value="Uncharacterised_YfhO"/>
</dbReference>
<dbReference type="EMBL" id="JACEIT010000026">
    <property type="protein sequence ID" value="MBA4547147.1"/>
    <property type="molecule type" value="Genomic_DNA"/>
</dbReference>
<keyword evidence="5" id="KW-1185">Reference proteome</keyword>
<dbReference type="RefSeq" id="WP_002307629.1">
    <property type="nucleotide sequence ID" value="NZ_BNJW01000028.1"/>
</dbReference>
<sequence length="88" mass="9877">MTSTYASFDKDNLYYDFPSVSGFSSMNNKKYLLMLTRLGYSTSNVRAKRNGGTVITDILLSNQYQVIPNQEIQHQATSGVKIIESEVS</sequence>
<dbReference type="AlphaFoldDB" id="A0A7W1XIC4"/>
<proteinExistence type="predicted"/>
<reference evidence="2" key="2">
    <citation type="journal article" date="2022" name="J. Anim. Sci.">
        <title>Whole genome sequence analyses-based assessment of virulence potential and antimicrobial susceptibilities and resistance of Enterococcus faecium strains isolated from commercial swine and cattle probiotic products.</title>
        <authorList>
            <person name="Shridhar P.B."/>
            <person name="Amachawadi R.G."/>
            <person name="Tokach M."/>
            <person name="Patel I."/>
            <person name="Gangiredla J."/>
            <person name="Mammel M."/>
            <person name="Nagaraja T.G."/>
        </authorList>
    </citation>
    <scope>NUCLEOTIDE SEQUENCE</scope>
    <source>
        <strain evidence="2">EF216</strain>
    </source>
</reference>
<evidence type="ECO:0000313" key="2">
    <source>
        <dbReference type="EMBL" id="MBX4195231.1"/>
    </source>
</evidence>
<name>A0A7W1XIC4_9ENTE</name>
<evidence type="ECO:0000313" key="4">
    <source>
        <dbReference type="Proteomes" id="UP000531895"/>
    </source>
</evidence>
<dbReference type="EMBL" id="JAVBZS010000056">
    <property type="protein sequence ID" value="MDP8590813.1"/>
    <property type="molecule type" value="Genomic_DNA"/>
</dbReference>
<protein>
    <submittedName>
        <fullName evidence="1">YfhO family protein</fullName>
    </submittedName>
</protein>
<evidence type="ECO:0000313" key="3">
    <source>
        <dbReference type="EMBL" id="MDP8590813.1"/>
    </source>
</evidence>
<accession>A0A7W1XIC4</accession>
<dbReference type="EMBL" id="JAIFOD010000083">
    <property type="protein sequence ID" value="MBX4195231.1"/>
    <property type="molecule type" value="Genomic_DNA"/>
</dbReference>
<evidence type="ECO:0000313" key="5">
    <source>
        <dbReference type="Proteomes" id="UP001238215"/>
    </source>
</evidence>
<dbReference type="Pfam" id="PF09586">
    <property type="entry name" value="YfhO"/>
    <property type="match status" value="1"/>
</dbReference>
<reference evidence="3 5" key="3">
    <citation type="submission" date="2023-08" db="EMBL/GenBank/DDBJ databases">
        <title>Whole genome sequencing of Enterococcus.</title>
        <authorList>
            <person name="Kaptchouang Tchatchouang C.D."/>
            <person name="Ateba C.N."/>
        </authorList>
    </citation>
    <scope>NUCLEOTIDE SEQUENCE [LARGE SCALE GENOMIC DNA]</scope>
    <source>
        <strain evidence="3 5">ENT3_CNKT_NWU</strain>
    </source>
</reference>
<dbReference type="Proteomes" id="UP000531895">
    <property type="component" value="Unassembled WGS sequence"/>
</dbReference>
<comment type="caution">
    <text evidence="1">The sequence shown here is derived from an EMBL/GenBank/DDBJ whole genome shotgun (WGS) entry which is preliminary data.</text>
</comment>
<organism evidence="1 4">
    <name type="scientific">Enterococcus lactis</name>
    <dbReference type="NCBI Taxonomy" id="357441"/>
    <lineage>
        <taxon>Bacteria</taxon>
        <taxon>Bacillati</taxon>
        <taxon>Bacillota</taxon>
        <taxon>Bacilli</taxon>
        <taxon>Lactobacillales</taxon>
        <taxon>Enterococcaceae</taxon>
        <taxon>Enterococcus</taxon>
    </lineage>
</organism>
<reference evidence="1 4" key="1">
    <citation type="submission" date="2020-07" db="EMBL/GenBank/DDBJ databases">
        <authorList>
            <person name="Feng H."/>
        </authorList>
    </citation>
    <scope>NUCLEOTIDE SEQUENCE [LARGE SCALE GENOMIC DNA]</scope>
    <source>
        <strain evidence="1">S-7</strain>
        <strain evidence="4">s-7</strain>
    </source>
</reference>